<dbReference type="InterPro" id="IPR018334">
    <property type="entry name" value="ArsR_HTH"/>
</dbReference>
<dbReference type="OrthoDB" id="3628603at2"/>
<dbReference type="GO" id="GO:0003677">
    <property type="term" value="F:DNA binding"/>
    <property type="evidence" value="ECO:0007669"/>
    <property type="project" value="UniProtKB-KW"/>
</dbReference>
<dbReference type="InterPro" id="IPR051081">
    <property type="entry name" value="HTH_MetalResp_TranReg"/>
</dbReference>
<keyword evidence="2" id="KW-0238">DNA-binding</keyword>
<dbReference type="STRING" id="1386089.N865_02410"/>
<dbReference type="InterPro" id="IPR001845">
    <property type="entry name" value="HTH_ArsR_DNA-bd_dom"/>
</dbReference>
<feature type="domain" description="HTH arsR-type" evidence="4">
    <location>
        <begin position="28"/>
        <end position="118"/>
    </location>
</feature>
<dbReference type="EMBL" id="AWSA01000009">
    <property type="protein sequence ID" value="EWT02545.1"/>
    <property type="molecule type" value="Genomic_DNA"/>
</dbReference>
<dbReference type="PANTHER" id="PTHR33154:SF18">
    <property type="entry name" value="ARSENICAL RESISTANCE OPERON REPRESSOR"/>
    <property type="match status" value="1"/>
</dbReference>
<dbReference type="PROSITE" id="PS50987">
    <property type="entry name" value="HTH_ARSR_2"/>
    <property type="match status" value="1"/>
</dbReference>
<gene>
    <name evidence="5" type="ORF">N865_02410</name>
</gene>
<dbReference type="CDD" id="cd00090">
    <property type="entry name" value="HTH_ARSR"/>
    <property type="match status" value="1"/>
</dbReference>
<accession>W9G948</accession>
<dbReference type="eggNOG" id="COG0640">
    <property type="taxonomic scope" value="Bacteria"/>
</dbReference>
<evidence type="ECO:0000313" key="6">
    <source>
        <dbReference type="Proteomes" id="UP000019489"/>
    </source>
</evidence>
<dbReference type="GO" id="GO:0003700">
    <property type="term" value="F:DNA-binding transcription factor activity"/>
    <property type="evidence" value="ECO:0007669"/>
    <property type="project" value="InterPro"/>
</dbReference>
<keyword evidence="3" id="KW-0804">Transcription</keyword>
<dbReference type="SMART" id="SM00418">
    <property type="entry name" value="HTH_ARSR"/>
    <property type="match status" value="1"/>
</dbReference>
<reference evidence="5 6" key="1">
    <citation type="submission" date="2013-08" db="EMBL/GenBank/DDBJ databases">
        <title>Intrasporangium oryzae NRRL B-24470.</title>
        <authorList>
            <person name="Liu H."/>
            <person name="Wang G."/>
        </authorList>
    </citation>
    <scope>NUCLEOTIDE SEQUENCE [LARGE SCALE GENOMIC DNA]</scope>
    <source>
        <strain evidence="5 6">NRRL B-24470</strain>
    </source>
</reference>
<evidence type="ECO:0000313" key="5">
    <source>
        <dbReference type="EMBL" id="EWT02545.1"/>
    </source>
</evidence>
<dbReference type="AlphaFoldDB" id="W9G948"/>
<proteinExistence type="predicted"/>
<dbReference type="SUPFAM" id="SSF46785">
    <property type="entry name" value="Winged helix' DNA-binding domain"/>
    <property type="match status" value="1"/>
</dbReference>
<evidence type="ECO:0000256" key="3">
    <source>
        <dbReference type="ARBA" id="ARBA00023163"/>
    </source>
</evidence>
<evidence type="ECO:0000256" key="2">
    <source>
        <dbReference type="ARBA" id="ARBA00023125"/>
    </source>
</evidence>
<dbReference type="PRINTS" id="PR00778">
    <property type="entry name" value="HTHARSR"/>
</dbReference>
<comment type="caution">
    <text evidence="5">The sequence shown here is derived from an EMBL/GenBank/DDBJ whole genome shotgun (WGS) entry which is preliminary data.</text>
</comment>
<dbReference type="NCBIfam" id="NF033788">
    <property type="entry name" value="HTH_metalloreg"/>
    <property type="match status" value="1"/>
</dbReference>
<keyword evidence="1" id="KW-0805">Transcription regulation</keyword>
<dbReference type="Proteomes" id="UP000019489">
    <property type="component" value="Unassembled WGS sequence"/>
</dbReference>
<dbReference type="PANTHER" id="PTHR33154">
    <property type="entry name" value="TRANSCRIPTIONAL REGULATOR, ARSR FAMILY"/>
    <property type="match status" value="1"/>
</dbReference>
<dbReference type="Pfam" id="PF01022">
    <property type="entry name" value="HTH_5"/>
    <property type="match status" value="1"/>
</dbReference>
<dbReference type="InterPro" id="IPR011991">
    <property type="entry name" value="ArsR-like_HTH"/>
</dbReference>
<evidence type="ECO:0000259" key="4">
    <source>
        <dbReference type="PROSITE" id="PS50987"/>
    </source>
</evidence>
<sequence length="118" mass="12566">MTELTLQAASLLEDAIGKCCGAPVRAPLDRAEAVELAGLLKAVADPARLQLISILRTEVDCTACVNDLVPLVGLSQPTVSHHLKVLTDAGILARERRGTQARFTLVPERLAQIGQIFA</sequence>
<dbReference type="InterPro" id="IPR036388">
    <property type="entry name" value="WH-like_DNA-bd_sf"/>
</dbReference>
<dbReference type="RefSeq" id="WP_034802572.1">
    <property type="nucleotide sequence ID" value="NZ_AWSA01000009.1"/>
</dbReference>
<protein>
    <submittedName>
        <fullName evidence="5">ArsR family transcriptional regulator</fullName>
    </submittedName>
</protein>
<name>W9G948_9MICO</name>
<dbReference type="Gene3D" id="1.10.10.10">
    <property type="entry name" value="Winged helix-like DNA-binding domain superfamily/Winged helix DNA-binding domain"/>
    <property type="match status" value="1"/>
</dbReference>
<organism evidence="5 6">
    <name type="scientific">Intrasporangium oryzae NRRL B-24470</name>
    <dbReference type="NCBI Taxonomy" id="1386089"/>
    <lineage>
        <taxon>Bacteria</taxon>
        <taxon>Bacillati</taxon>
        <taxon>Actinomycetota</taxon>
        <taxon>Actinomycetes</taxon>
        <taxon>Micrococcales</taxon>
        <taxon>Intrasporangiaceae</taxon>
        <taxon>Intrasporangium</taxon>
    </lineage>
</organism>
<evidence type="ECO:0000256" key="1">
    <source>
        <dbReference type="ARBA" id="ARBA00023015"/>
    </source>
</evidence>
<keyword evidence="6" id="KW-1185">Reference proteome</keyword>
<dbReference type="InterPro" id="IPR036390">
    <property type="entry name" value="WH_DNA-bd_sf"/>
</dbReference>
<dbReference type="PROSITE" id="PS00846">
    <property type="entry name" value="HTH_ARSR_1"/>
    <property type="match status" value="1"/>
</dbReference>